<evidence type="ECO:0000313" key="2">
    <source>
        <dbReference type="EMBL" id="OLR93014.1"/>
    </source>
</evidence>
<organism evidence="2 3">
    <name type="scientific">Actinokineospora bangkokensis</name>
    <dbReference type="NCBI Taxonomy" id="1193682"/>
    <lineage>
        <taxon>Bacteria</taxon>
        <taxon>Bacillati</taxon>
        <taxon>Actinomycetota</taxon>
        <taxon>Actinomycetes</taxon>
        <taxon>Pseudonocardiales</taxon>
        <taxon>Pseudonocardiaceae</taxon>
        <taxon>Actinokineospora</taxon>
    </lineage>
</organism>
<name>A0A1Q9LLY7_9PSEU</name>
<keyword evidence="2" id="KW-0503">Monooxygenase</keyword>
<reference evidence="2 3" key="1">
    <citation type="submission" date="2016-10" db="EMBL/GenBank/DDBJ databases">
        <title>The Draft Genome Sequence of Actinokineospora bangkokensis 44EHWT reveals the biosynthetic pathway of antifungal compounds Thailandins with unusual extender unit butylmalonyl-CoA.</title>
        <authorList>
            <person name="Greule A."/>
            <person name="Intra B."/>
            <person name="Flemming S."/>
            <person name="Rommel M.G."/>
            <person name="Panbangred W."/>
            <person name="Bechthold A."/>
        </authorList>
    </citation>
    <scope>NUCLEOTIDE SEQUENCE [LARGE SCALE GENOMIC DNA]</scope>
    <source>
        <strain evidence="2 3">44EHW</strain>
    </source>
</reference>
<dbReference type="Pfam" id="PF03992">
    <property type="entry name" value="ABM"/>
    <property type="match status" value="1"/>
</dbReference>
<accession>A0A1Q9LLY7</accession>
<protein>
    <submittedName>
        <fullName evidence="2">Antibiotic biosynthesis monooxygenase</fullName>
    </submittedName>
</protein>
<evidence type="ECO:0000313" key="3">
    <source>
        <dbReference type="Proteomes" id="UP000186040"/>
    </source>
</evidence>
<dbReference type="AlphaFoldDB" id="A0A1Q9LLY7"/>
<dbReference type="OrthoDB" id="8452260at2"/>
<dbReference type="InterPro" id="IPR007138">
    <property type="entry name" value="ABM_dom"/>
</dbReference>
<proteinExistence type="predicted"/>
<dbReference type="RefSeq" id="WP_075975280.1">
    <property type="nucleotide sequence ID" value="NZ_MKQR01000013.1"/>
</dbReference>
<dbReference type="InterPro" id="IPR011008">
    <property type="entry name" value="Dimeric_a/b-barrel"/>
</dbReference>
<dbReference type="Gene3D" id="3.30.70.100">
    <property type="match status" value="1"/>
</dbReference>
<keyword evidence="3" id="KW-1185">Reference proteome</keyword>
<feature type="domain" description="ABM" evidence="1">
    <location>
        <begin position="1"/>
        <end position="55"/>
    </location>
</feature>
<evidence type="ECO:0000259" key="1">
    <source>
        <dbReference type="Pfam" id="PF03992"/>
    </source>
</evidence>
<dbReference type="EMBL" id="MKQR01000013">
    <property type="protein sequence ID" value="OLR93014.1"/>
    <property type="molecule type" value="Genomic_DNA"/>
</dbReference>
<sequence length="109" mass="12511">MLTQVIRFHVRPEWVERWLSVVDEFTQAARAEEANAWFWWSRCVDNPGVFFLMEGHRDGGCPAGGAVRRLVPAIQREWPRALLETPRVLKTTVEGEGWTELDLLPVIPG</sequence>
<keyword evidence="2" id="KW-0560">Oxidoreductase</keyword>
<dbReference type="SUPFAM" id="SSF54909">
    <property type="entry name" value="Dimeric alpha+beta barrel"/>
    <property type="match status" value="1"/>
</dbReference>
<comment type="caution">
    <text evidence="2">The sequence shown here is derived from an EMBL/GenBank/DDBJ whole genome shotgun (WGS) entry which is preliminary data.</text>
</comment>
<dbReference type="Proteomes" id="UP000186040">
    <property type="component" value="Unassembled WGS sequence"/>
</dbReference>
<gene>
    <name evidence="2" type="ORF">BJP25_18820</name>
</gene>
<dbReference type="GO" id="GO:0004497">
    <property type="term" value="F:monooxygenase activity"/>
    <property type="evidence" value="ECO:0007669"/>
    <property type="project" value="UniProtKB-KW"/>
</dbReference>
<dbReference type="STRING" id="1193682.BJP25_18820"/>